<keyword evidence="2" id="KW-1185">Reference proteome</keyword>
<protein>
    <submittedName>
        <fullName evidence="1">Uncharacterized protein</fullName>
    </submittedName>
</protein>
<dbReference type="AlphaFoldDB" id="A0A0V1MMZ0"/>
<gene>
    <name evidence="1" type="ORF">T10_13158</name>
</gene>
<reference evidence="1 2" key="1">
    <citation type="submission" date="2015-01" db="EMBL/GenBank/DDBJ databases">
        <title>Evolution of Trichinella species and genotypes.</title>
        <authorList>
            <person name="Korhonen P.K."/>
            <person name="Edoardo P."/>
            <person name="Giuseppe L.R."/>
            <person name="Gasser R.B."/>
        </authorList>
    </citation>
    <scope>NUCLEOTIDE SEQUENCE [LARGE SCALE GENOMIC DNA]</scope>
    <source>
        <strain evidence="1">ISS1980</strain>
    </source>
</reference>
<dbReference type="EMBL" id="JYDO01000067">
    <property type="protein sequence ID" value="KRZ73195.1"/>
    <property type="molecule type" value="Genomic_DNA"/>
</dbReference>
<name>A0A0V1MMZ0_9BILA</name>
<proteinExistence type="predicted"/>
<accession>A0A0V1MMZ0</accession>
<evidence type="ECO:0000313" key="2">
    <source>
        <dbReference type="Proteomes" id="UP000054843"/>
    </source>
</evidence>
<evidence type="ECO:0000313" key="1">
    <source>
        <dbReference type="EMBL" id="KRZ73195.1"/>
    </source>
</evidence>
<sequence length="129" mass="14703">MMMVMFCEICLKSDTRNCPGYCSSFWCGVVREQVQLLTCRPLVLVRCIIYYYHRHCPQRCCLVTVDKYGWVGQQEIQVVRSTWDGLLKNCPNKPVPGDNRLLGVALVASCTAPYMERARSGTSDSNWLA</sequence>
<comment type="caution">
    <text evidence="1">The sequence shown here is derived from an EMBL/GenBank/DDBJ whole genome shotgun (WGS) entry which is preliminary data.</text>
</comment>
<organism evidence="1 2">
    <name type="scientific">Trichinella papuae</name>
    <dbReference type="NCBI Taxonomy" id="268474"/>
    <lineage>
        <taxon>Eukaryota</taxon>
        <taxon>Metazoa</taxon>
        <taxon>Ecdysozoa</taxon>
        <taxon>Nematoda</taxon>
        <taxon>Enoplea</taxon>
        <taxon>Dorylaimia</taxon>
        <taxon>Trichinellida</taxon>
        <taxon>Trichinellidae</taxon>
        <taxon>Trichinella</taxon>
    </lineage>
</organism>
<dbReference type="Proteomes" id="UP000054843">
    <property type="component" value="Unassembled WGS sequence"/>
</dbReference>